<proteinExistence type="predicted"/>
<reference evidence="1 2" key="1">
    <citation type="submission" date="2016-05" db="EMBL/GenBank/DDBJ databases">
        <title>A degradative enzymes factory behind the ericoid mycorrhizal symbiosis.</title>
        <authorList>
            <consortium name="DOE Joint Genome Institute"/>
            <person name="Martino E."/>
            <person name="Morin E."/>
            <person name="Grelet G."/>
            <person name="Kuo A."/>
            <person name="Kohler A."/>
            <person name="Daghino S."/>
            <person name="Barry K."/>
            <person name="Choi C."/>
            <person name="Cichocki N."/>
            <person name="Clum A."/>
            <person name="Copeland A."/>
            <person name="Hainaut M."/>
            <person name="Haridas S."/>
            <person name="Labutti K."/>
            <person name="Lindquist E."/>
            <person name="Lipzen A."/>
            <person name="Khouja H.-R."/>
            <person name="Murat C."/>
            <person name="Ohm R."/>
            <person name="Olson A."/>
            <person name="Spatafora J."/>
            <person name="Veneault-Fourrey C."/>
            <person name="Henrissat B."/>
            <person name="Grigoriev I."/>
            <person name="Martin F."/>
            <person name="Perotto S."/>
        </authorList>
    </citation>
    <scope>NUCLEOTIDE SEQUENCE [LARGE SCALE GENOMIC DNA]</scope>
    <source>
        <strain evidence="1 2">UAMH 7357</strain>
    </source>
</reference>
<dbReference type="EMBL" id="KZ613471">
    <property type="protein sequence ID" value="PMD24925.1"/>
    <property type="molecule type" value="Genomic_DNA"/>
</dbReference>
<name>A0A2J6QF88_9HELO</name>
<protein>
    <submittedName>
        <fullName evidence="1">Uncharacterized protein</fullName>
    </submittedName>
</protein>
<dbReference type="OrthoDB" id="2129069at2759"/>
<dbReference type="Proteomes" id="UP000235672">
    <property type="component" value="Unassembled WGS sequence"/>
</dbReference>
<organism evidence="1 2">
    <name type="scientific">Hyaloscypha hepaticicola</name>
    <dbReference type="NCBI Taxonomy" id="2082293"/>
    <lineage>
        <taxon>Eukaryota</taxon>
        <taxon>Fungi</taxon>
        <taxon>Dikarya</taxon>
        <taxon>Ascomycota</taxon>
        <taxon>Pezizomycotina</taxon>
        <taxon>Leotiomycetes</taxon>
        <taxon>Helotiales</taxon>
        <taxon>Hyaloscyphaceae</taxon>
        <taxon>Hyaloscypha</taxon>
    </lineage>
</organism>
<evidence type="ECO:0000313" key="1">
    <source>
        <dbReference type="EMBL" id="PMD24925.1"/>
    </source>
</evidence>
<accession>A0A2J6QF88</accession>
<gene>
    <name evidence="1" type="ORF">NA56DRAFT_668815</name>
</gene>
<evidence type="ECO:0000313" key="2">
    <source>
        <dbReference type="Proteomes" id="UP000235672"/>
    </source>
</evidence>
<dbReference type="AlphaFoldDB" id="A0A2J6QF88"/>
<keyword evidence="2" id="KW-1185">Reference proteome</keyword>
<sequence length="223" mass="25279">MFCSSLRNRPEWSTAPATLLSAGQPRWQEKTLETQDLAIPLPRRGQREQPEYFRMILLSSSDLQPQGTEMARIERLYHSNGGRHVGVIFLLNEKSPKGNGTIEFMNLQARLLPNFEMQILPLFRVDQLLPTLFGFQRELVNAREATVSAPKPKAVNALLPYCSTNPPIPEHLRNILSDVCPGISGLAHAATTEDGQQMLRHWLPETGEAEDIIGFWEQEFYLD</sequence>